<keyword evidence="2" id="KW-1185">Reference proteome</keyword>
<proteinExistence type="predicted"/>
<evidence type="ECO:0000313" key="2">
    <source>
        <dbReference type="Proteomes" id="UP000055048"/>
    </source>
</evidence>
<organism evidence="1 2">
    <name type="scientific">Trichinella murrelli</name>
    <dbReference type="NCBI Taxonomy" id="144512"/>
    <lineage>
        <taxon>Eukaryota</taxon>
        <taxon>Metazoa</taxon>
        <taxon>Ecdysozoa</taxon>
        <taxon>Nematoda</taxon>
        <taxon>Enoplea</taxon>
        <taxon>Dorylaimia</taxon>
        <taxon>Trichinellida</taxon>
        <taxon>Trichinellidae</taxon>
        <taxon>Trichinella</taxon>
    </lineage>
</organism>
<name>A0A0V0TEE9_9BILA</name>
<accession>A0A0V0TEE9</accession>
<sequence>MAAAVFANLHAGRIDGRKCWLSVVPNVPWRIVRLLIGQPAAVIDLFFGQSTYNISEAYSSTGTKASLQVFKSFDTVGIESKWTQTESQRMRLG</sequence>
<evidence type="ECO:0000313" key="1">
    <source>
        <dbReference type="EMBL" id="KRX37386.1"/>
    </source>
</evidence>
<reference evidence="1 2" key="1">
    <citation type="submission" date="2015-01" db="EMBL/GenBank/DDBJ databases">
        <title>Evolution of Trichinella species and genotypes.</title>
        <authorList>
            <person name="Korhonen P.K."/>
            <person name="Edoardo P."/>
            <person name="Giuseppe L.R."/>
            <person name="Gasser R.B."/>
        </authorList>
    </citation>
    <scope>NUCLEOTIDE SEQUENCE [LARGE SCALE GENOMIC DNA]</scope>
    <source>
        <strain evidence="1">ISS417</strain>
    </source>
</reference>
<dbReference type="EMBL" id="JYDJ01000312">
    <property type="protein sequence ID" value="KRX37386.1"/>
    <property type="molecule type" value="Genomic_DNA"/>
</dbReference>
<protein>
    <submittedName>
        <fullName evidence="1">Uncharacterized protein</fullName>
    </submittedName>
</protein>
<gene>
    <name evidence="1" type="ORF">T05_11613</name>
</gene>
<dbReference type="OrthoDB" id="5917477at2759"/>
<dbReference type="Proteomes" id="UP000055048">
    <property type="component" value="Unassembled WGS sequence"/>
</dbReference>
<comment type="caution">
    <text evidence="1">The sequence shown here is derived from an EMBL/GenBank/DDBJ whole genome shotgun (WGS) entry which is preliminary data.</text>
</comment>
<dbReference type="AlphaFoldDB" id="A0A0V0TEE9"/>